<dbReference type="PANTHER" id="PTHR30386:SF18">
    <property type="entry name" value="INNER MEMBRANE PROTEIN YIAV-RELATED"/>
    <property type="match status" value="1"/>
</dbReference>
<dbReference type="Gene3D" id="1.10.287.470">
    <property type="entry name" value="Helix hairpin bin"/>
    <property type="match status" value="1"/>
</dbReference>
<feature type="transmembrane region" description="Helical" evidence="2">
    <location>
        <begin position="60"/>
        <end position="81"/>
    </location>
</feature>
<evidence type="ECO:0000313" key="4">
    <source>
        <dbReference type="EMBL" id="SMP63788.1"/>
    </source>
</evidence>
<dbReference type="InterPro" id="IPR058625">
    <property type="entry name" value="MdtA-like_BSH"/>
</dbReference>
<gene>
    <name evidence="4" type="ORF">SAMN06265222_108133</name>
</gene>
<keyword evidence="5" id="KW-1185">Reference proteome</keyword>
<keyword evidence="2" id="KW-0812">Transmembrane</keyword>
<proteinExistence type="predicted"/>
<comment type="caution">
    <text evidence="4">The sequence shown here is derived from an EMBL/GenBank/DDBJ whole genome shotgun (WGS) entry which is preliminary data.</text>
</comment>
<evidence type="ECO:0000259" key="3">
    <source>
        <dbReference type="Pfam" id="PF25917"/>
    </source>
</evidence>
<dbReference type="RefSeq" id="WP_283433502.1">
    <property type="nucleotide sequence ID" value="NZ_FXUG01000008.1"/>
</dbReference>
<feature type="region of interest" description="Disordered" evidence="1">
    <location>
        <begin position="1"/>
        <end position="52"/>
    </location>
</feature>
<evidence type="ECO:0000313" key="5">
    <source>
        <dbReference type="Proteomes" id="UP001158067"/>
    </source>
</evidence>
<sequence>MTQNHQSSETPPLSEDEQGAGITPVPAPATASAADKTANDNAANEKAAEETAPGRSTFRIVANVIVSVAVLGLSIFGYTFLGERPRPNRSKPAKSPVMIVTTDPLVLHDGPVEIDVNGVVVPLREIRLATEVPGRVVKISDNVRAGRNVSQGEALIELDATEYDLEVKRLQALSRQEAAEVKTVEVSIENTKQLVDLALRQLDIARQESRRVTSLVSQRAASVSEVDTAKRAELNSEAALVGLENQQRELAAQKMLVTEKRALTEVLLQRARLDLSRCVVRSPIDGRVVTSTVEEQSFVPTGTTFITIEDVSAVEVRASLTADQMFWIWSSRVAQTNRLDKDKSTPDKNQLEETTLEETTLADTTLAKTTLADDQIPAVPATITFELGNEVHRWSAVLERIDGAGIDLNTRTYPCLFRVNAPKSTPTGQGARRLTRGMFVGVSIQAEPNRPLFRVPETAIRPGNRLWLNVDGKLRIVPITIVSRINAGLTQGLEKELVVEMLQQPDAIGSLSETTVIVSPISDPADGMPVGTQADIPPQARKLAKQVVETPDQPALPSHQSKVVSSSAKLPPVTEPEAKVAG</sequence>
<feature type="domain" description="Multidrug resistance protein MdtA-like barrel-sandwich hybrid" evidence="3">
    <location>
        <begin position="128"/>
        <end position="304"/>
    </location>
</feature>
<dbReference type="PANTHER" id="PTHR30386">
    <property type="entry name" value="MEMBRANE FUSION SUBUNIT OF EMRAB-TOLC MULTIDRUG EFFLUX PUMP"/>
    <property type="match status" value="1"/>
</dbReference>
<keyword evidence="2" id="KW-1133">Transmembrane helix</keyword>
<dbReference type="SUPFAM" id="SSF111369">
    <property type="entry name" value="HlyD-like secretion proteins"/>
    <property type="match status" value="1"/>
</dbReference>
<evidence type="ECO:0000256" key="2">
    <source>
        <dbReference type="SAM" id="Phobius"/>
    </source>
</evidence>
<feature type="region of interest" description="Disordered" evidence="1">
    <location>
        <begin position="522"/>
        <end position="582"/>
    </location>
</feature>
<dbReference type="Gene3D" id="2.40.50.100">
    <property type="match status" value="1"/>
</dbReference>
<dbReference type="InterPro" id="IPR050739">
    <property type="entry name" value="MFP"/>
</dbReference>
<name>A0ABY1Q982_9BACT</name>
<accession>A0ABY1Q982</accession>
<dbReference type="Pfam" id="PF25917">
    <property type="entry name" value="BSH_RND"/>
    <property type="match status" value="1"/>
</dbReference>
<evidence type="ECO:0000256" key="1">
    <source>
        <dbReference type="SAM" id="MobiDB-lite"/>
    </source>
</evidence>
<dbReference type="Proteomes" id="UP001158067">
    <property type="component" value="Unassembled WGS sequence"/>
</dbReference>
<organism evidence="4 5">
    <name type="scientific">Neorhodopirellula lusitana</name>
    <dbReference type="NCBI Taxonomy" id="445327"/>
    <lineage>
        <taxon>Bacteria</taxon>
        <taxon>Pseudomonadati</taxon>
        <taxon>Planctomycetota</taxon>
        <taxon>Planctomycetia</taxon>
        <taxon>Pirellulales</taxon>
        <taxon>Pirellulaceae</taxon>
        <taxon>Neorhodopirellula</taxon>
    </lineage>
</organism>
<feature type="compositionally biased region" description="Low complexity" evidence="1">
    <location>
        <begin position="28"/>
        <end position="52"/>
    </location>
</feature>
<dbReference type="Gene3D" id="2.40.30.170">
    <property type="match status" value="1"/>
</dbReference>
<reference evidence="4 5" key="1">
    <citation type="submission" date="2017-05" db="EMBL/GenBank/DDBJ databases">
        <authorList>
            <person name="Varghese N."/>
            <person name="Submissions S."/>
        </authorList>
    </citation>
    <scope>NUCLEOTIDE SEQUENCE [LARGE SCALE GENOMIC DNA]</scope>
    <source>
        <strain evidence="4 5">DSM 25457</strain>
    </source>
</reference>
<feature type="compositionally biased region" description="Polar residues" evidence="1">
    <location>
        <begin position="558"/>
        <end position="568"/>
    </location>
</feature>
<dbReference type="EMBL" id="FXUG01000008">
    <property type="protein sequence ID" value="SMP63788.1"/>
    <property type="molecule type" value="Genomic_DNA"/>
</dbReference>
<feature type="compositionally biased region" description="Polar residues" evidence="1">
    <location>
        <begin position="1"/>
        <end position="11"/>
    </location>
</feature>
<protein>
    <submittedName>
        <fullName evidence="4">HlyD family secretion protein</fullName>
    </submittedName>
</protein>
<keyword evidence="2" id="KW-0472">Membrane</keyword>